<evidence type="ECO:0000259" key="6">
    <source>
        <dbReference type="Pfam" id="PF00808"/>
    </source>
</evidence>
<sequence length="170" mass="18454">METGERFPEQYLLPVSVVSRVMKGHFVRQDLKAGAESVELMRHVLTEFLCFVASEATARARKDKSRKTLQAEDVLFALKRLGFGDYGELLAAFLDKSRREAAAEAEGVEVSSRDGEGEDEGGERDGVGSWNGRLSEPLAALADSQGRASNLNGEGGHVQSAEVEQVVVID</sequence>
<dbReference type="VEuPathDB" id="CryptoDB:Cvel_7252"/>
<dbReference type="GO" id="GO:0000978">
    <property type="term" value="F:RNA polymerase II cis-regulatory region sequence-specific DNA binding"/>
    <property type="evidence" value="ECO:0007669"/>
    <property type="project" value="TreeGrafter"/>
</dbReference>
<dbReference type="PANTHER" id="PTHR11064:SF9">
    <property type="entry name" value="NUCLEAR TRANSCRIPTION FACTOR Y SUBUNIT BETA"/>
    <property type="match status" value="1"/>
</dbReference>
<evidence type="ECO:0000256" key="3">
    <source>
        <dbReference type="ARBA" id="ARBA00023125"/>
    </source>
</evidence>
<organism evidence="7">
    <name type="scientific">Chromera velia CCMP2878</name>
    <dbReference type="NCBI Taxonomy" id="1169474"/>
    <lineage>
        <taxon>Eukaryota</taxon>
        <taxon>Sar</taxon>
        <taxon>Alveolata</taxon>
        <taxon>Colpodellida</taxon>
        <taxon>Chromeraceae</taxon>
        <taxon>Chromera</taxon>
    </lineage>
</organism>
<dbReference type="PANTHER" id="PTHR11064">
    <property type="entry name" value="CCAAT-BINDING TRANSCRIPTION FACTOR-RELATED"/>
    <property type="match status" value="1"/>
</dbReference>
<dbReference type="SUPFAM" id="SSF47113">
    <property type="entry name" value="Histone-fold"/>
    <property type="match status" value="1"/>
</dbReference>
<evidence type="ECO:0000256" key="5">
    <source>
        <dbReference type="SAM" id="MobiDB-lite"/>
    </source>
</evidence>
<dbReference type="InterPro" id="IPR003958">
    <property type="entry name" value="CBFA_NFYB_domain"/>
</dbReference>
<dbReference type="InterPro" id="IPR009072">
    <property type="entry name" value="Histone-fold"/>
</dbReference>
<dbReference type="EMBL" id="CDMZ01002989">
    <property type="protein sequence ID" value="CEM44682.1"/>
    <property type="molecule type" value="Genomic_DNA"/>
</dbReference>
<evidence type="ECO:0000256" key="2">
    <source>
        <dbReference type="ARBA" id="ARBA00023015"/>
    </source>
</evidence>
<name>A0A0G4HK92_9ALVE</name>
<keyword evidence="3" id="KW-0238">DNA-binding</keyword>
<feature type="domain" description="Transcription factor CBF/NF-Y/archaeal histone" evidence="6">
    <location>
        <begin position="13"/>
        <end position="78"/>
    </location>
</feature>
<evidence type="ECO:0000256" key="1">
    <source>
        <dbReference type="ARBA" id="ARBA00009053"/>
    </source>
</evidence>
<dbReference type="GO" id="GO:0016602">
    <property type="term" value="C:CCAAT-binding factor complex"/>
    <property type="evidence" value="ECO:0007669"/>
    <property type="project" value="InterPro"/>
</dbReference>
<protein>
    <recommendedName>
        <fullName evidence="6">Transcription factor CBF/NF-Y/archaeal histone domain-containing protein</fullName>
    </recommendedName>
</protein>
<dbReference type="Pfam" id="PF00808">
    <property type="entry name" value="CBFD_NFYB_HMF"/>
    <property type="match status" value="1"/>
</dbReference>
<evidence type="ECO:0000256" key="4">
    <source>
        <dbReference type="ARBA" id="ARBA00023163"/>
    </source>
</evidence>
<reference evidence="7" key="1">
    <citation type="submission" date="2014-11" db="EMBL/GenBank/DDBJ databases">
        <authorList>
            <person name="Otto D Thomas"/>
            <person name="Naeem Raeece"/>
        </authorList>
    </citation>
    <scope>NUCLEOTIDE SEQUENCE</scope>
</reference>
<dbReference type="InterPro" id="IPR027113">
    <property type="entry name" value="Transc_fact_NFYB/HAP3"/>
</dbReference>
<dbReference type="AlphaFoldDB" id="A0A0G4HK92"/>
<comment type="similarity">
    <text evidence="1">Belongs to the NFYB/HAP3 subunit family.</text>
</comment>
<keyword evidence="4" id="KW-0804">Transcription</keyword>
<gene>
    <name evidence="7" type="ORF">Cvel_7252</name>
</gene>
<dbReference type="PhylomeDB" id="A0A0G4HK92"/>
<evidence type="ECO:0000313" key="7">
    <source>
        <dbReference type="EMBL" id="CEM44682.1"/>
    </source>
</evidence>
<proteinExistence type="inferred from homology"/>
<feature type="region of interest" description="Disordered" evidence="5">
    <location>
        <begin position="104"/>
        <end position="132"/>
    </location>
</feature>
<dbReference type="GO" id="GO:0001228">
    <property type="term" value="F:DNA-binding transcription activator activity, RNA polymerase II-specific"/>
    <property type="evidence" value="ECO:0007669"/>
    <property type="project" value="InterPro"/>
</dbReference>
<accession>A0A0G4HK92</accession>
<dbReference type="PRINTS" id="PR00615">
    <property type="entry name" value="CCAATSUBUNTA"/>
</dbReference>
<dbReference type="Gene3D" id="1.10.20.10">
    <property type="entry name" value="Histone, subunit A"/>
    <property type="match status" value="1"/>
</dbReference>
<keyword evidence="2" id="KW-0805">Transcription regulation</keyword>
<dbReference type="GO" id="GO:0046982">
    <property type="term" value="F:protein heterodimerization activity"/>
    <property type="evidence" value="ECO:0007669"/>
    <property type="project" value="InterPro"/>
</dbReference>